<keyword evidence="5 11" id="KW-0863">Zinc-finger</keyword>
<comment type="similarity">
    <text evidence="2">Belongs to the krueppel C2H2-type zinc-finger protein family.</text>
</comment>
<dbReference type="EMBL" id="BMAO01028727">
    <property type="protein sequence ID" value="GFR26958.1"/>
    <property type="molecule type" value="Genomic_DNA"/>
</dbReference>
<evidence type="ECO:0000256" key="1">
    <source>
        <dbReference type="ARBA" id="ARBA00004123"/>
    </source>
</evidence>
<dbReference type="FunFam" id="3.30.160.60:FF:001480">
    <property type="entry name" value="Si:cabz01071911.3"/>
    <property type="match status" value="1"/>
</dbReference>
<evidence type="ECO:0000313" key="13">
    <source>
        <dbReference type="EMBL" id="GFR26958.1"/>
    </source>
</evidence>
<dbReference type="GO" id="GO:0008270">
    <property type="term" value="F:zinc ion binding"/>
    <property type="evidence" value="ECO:0007669"/>
    <property type="project" value="UniProtKB-KW"/>
</dbReference>
<dbReference type="AlphaFoldDB" id="A0A8X6HP79"/>
<dbReference type="Proteomes" id="UP000887116">
    <property type="component" value="Unassembled WGS sequence"/>
</dbReference>
<dbReference type="InterPro" id="IPR013087">
    <property type="entry name" value="Znf_C2H2_type"/>
</dbReference>
<dbReference type="SUPFAM" id="SSF57667">
    <property type="entry name" value="beta-beta-alpha zinc fingers"/>
    <property type="match status" value="1"/>
</dbReference>
<comment type="subcellular location">
    <subcellularLocation>
        <location evidence="1">Nucleus</location>
    </subcellularLocation>
</comment>
<keyword evidence="10" id="KW-0539">Nucleus</keyword>
<dbReference type="Pfam" id="PF00096">
    <property type="entry name" value="zf-C2H2"/>
    <property type="match status" value="1"/>
</dbReference>
<dbReference type="GO" id="GO:0000981">
    <property type="term" value="F:DNA-binding transcription factor activity, RNA polymerase II-specific"/>
    <property type="evidence" value="ECO:0007669"/>
    <property type="project" value="TreeGrafter"/>
</dbReference>
<evidence type="ECO:0000256" key="3">
    <source>
        <dbReference type="ARBA" id="ARBA00022723"/>
    </source>
</evidence>
<keyword evidence="3" id="KW-0479">Metal-binding</keyword>
<dbReference type="Pfam" id="PF13909">
    <property type="entry name" value="zf-H2C2_5"/>
    <property type="match status" value="1"/>
</dbReference>
<evidence type="ECO:0000256" key="11">
    <source>
        <dbReference type="PROSITE-ProRule" id="PRU00042"/>
    </source>
</evidence>
<keyword evidence="7" id="KW-0805">Transcription regulation</keyword>
<evidence type="ECO:0000256" key="4">
    <source>
        <dbReference type="ARBA" id="ARBA00022737"/>
    </source>
</evidence>
<evidence type="ECO:0000256" key="6">
    <source>
        <dbReference type="ARBA" id="ARBA00022833"/>
    </source>
</evidence>
<dbReference type="PROSITE" id="PS00028">
    <property type="entry name" value="ZINC_FINGER_C2H2_1"/>
    <property type="match status" value="1"/>
</dbReference>
<reference evidence="13" key="1">
    <citation type="submission" date="2020-07" db="EMBL/GenBank/DDBJ databases">
        <title>Multicomponent nature underlies the extraordinary mechanical properties of spider dragline silk.</title>
        <authorList>
            <person name="Kono N."/>
            <person name="Nakamura H."/>
            <person name="Mori M."/>
            <person name="Yoshida Y."/>
            <person name="Ohtoshi R."/>
            <person name="Malay A.D."/>
            <person name="Moran D.A.P."/>
            <person name="Tomita M."/>
            <person name="Numata K."/>
            <person name="Arakawa K."/>
        </authorList>
    </citation>
    <scope>NUCLEOTIDE SEQUENCE</scope>
</reference>
<keyword evidence="14" id="KW-1185">Reference proteome</keyword>
<keyword evidence="8" id="KW-0238">DNA-binding</keyword>
<protein>
    <recommendedName>
        <fullName evidence="12">C2H2-type domain-containing protein</fullName>
    </recommendedName>
</protein>
<dbReference type="SMART" id="SM00355">
    <property type="entry name" value="ZnF_C2H2"/>
    <property type="match status" value="2"/>
</dbReference>
<evidence type="ECO:0000256" key="5">
    <source>
        <dbReference type="ARBA" id="ARBA00022771"/>
    </source>
</evidence>
<dbReference type="FunFam" id="3.30.160.60:FF:001967">
    <property type="entry name" value="Ras-responsive element-binding protein"/>
    <property type="match status" value="1"/>
</dbReference>
<evidence type="ECO:0000256" key="7">
    <source>
        <dbReference type="ARBA" id="ARBA00023015"/>
    </source>
</evidence>
<dbReference type="PANTHER" id="PTHR24394">
    <property type="entry name" value="ZINC FINGER PROTEIN"/>
    <property type="match status" value="1"/>
</dbReference>
<gene>
    <name evidence="13" type="ORF">TNCT_548441</name>
</gene>
<sequence>MKFDGDQKQKSSWTILSKSCFGFLQVVRDNVISKRKPFSNLMNIDVRELYETSLRKNVGAKVFPFACPQCPYTSHYKSNLNRHIRKHSGERPFMCKICGKSFVQKCYLRSHEISHSLKKIYVCSEILMALGSKIVLHHPLNKKTRGTCITALYVHMLLVTNAI</sequence>
<evidence type="ECO:0000256" key="2">
    <source>
        <dbReference type="ARBA" id="ARBA00006991"/>
    </source>
</evidence>
<comment type="caution">
    <text evidence="13">The sequence shown here is derived from an EMBL/GenBank/DDBJ whole genome shotgun (WGS) entry which is preliminary data.</text>
</comment>
<dbReference type="OrthoDB" id="6478496at2759"/>
<evidence type="ECO:0000259" key="12">
    <source>
        <dbReference type="PROSITE" id="PS50157"/>
    </source>
</evidence>
<dbReference type="PROSITE" id="PS50157">
    <property type="entry name" value="ZINC_FINGER_C2H2_2"/>
    <property type="match status" value="2"/>
</dbReference>
<evidence type="ECO:0000256" key="10">
    <source>
        <dbReference type="ARBA" id="ARBA00023242"/>
    </source>
</evidence>
<dbReference type="GO" id="GO:0003677">
    <property type="term" value="F:DNA binding"/>
    <property type="evidence" value="ECO:0007669"/>
    <property type="project" value="UniProtKB-KW"/>
</dbReference>
<keyword evidence="6" id="KW-0862">Zinc</keyword>
<evidence type="ECO:0000256" key="9">
    <source>
        <dbReference type="ARBA" id="ARBA00023163"/>
    </source>
</evidence>
<keyword evidence="4" id="KW-0677">Repeat</keyword>
<feature type="domain" description="C2H2-type" evidence="12">
    <location>
        <begin position="93"/>
        <end position="120"/>
    </location>
</feature>
<name>A0A8X6HP79_TRICU</name>
<evidence type="ECO:0000313" key="14">
    <source>
        <dbReference type="Proteomes" id="UP000887116"/>
    </source>
</evidence>
<evidence type="ECO:0000256" key="8">
    <source>
        <dbReference type="ARBA" id="ARBA00023125"/>
    </source>
</evidence>
<proteinExistence type="inferred from homology"/>
<accession>A0A8X6HP79</accession>
<feature type="domain" description="C2H2-type" evidence="12">
    <location>
        <begin position="65"/>
        <end position="92"/>
    </location>
</feature>
<keyword evidence="9" id="KW-0804">Transcription</keyword>
<dbReference type="InterPro" id="IPR036236">
    <property type="entry name" value="Znf_C2H2_sf"/>
</dbReference>
<dbReference type="Gene3D" id="3.30.160.60">
    <property type="entry name" value="Classic Zinc Finger"/>
    <property type="match status" value="2"/>
</dbReference>
<dbReference type="PANTHER" id="PTHR24394:SF48">
    <property type="entry name" value="ZINC FINGER PROTEIN 771"/>
    <property type="match status" value="1"/>
</dbReference>
<organism evidence="13 14">
    <name type="scientific">Trichonephila clavata</name>
    <name type="common">Joro spider</name>
    <name type="synonym">Nephila clavata</name>
    <dbReference type="NCBI Taxonomy" id="2740835"/>
    <lineage>
        <taxon>Eukaryota</taxon>
        <taxon>Metazoa</taxon>
        <taxon>Ecdysozoa</taxon>
        <taxon>Arthropoda</taxon>
        <taxon>Chelicerata</taxon>
        <taxon>Arachnida</taxon>
        <taxon>Araneae</taxon>
        <taxon>Araneomorphae</taxon>
        <taxon>Entelegynae</taxon>
        <taxon>Araneoidea</taxon>
        <taxon>Nephilidae</taxon>
        <taxon>Trichonephila</taxon>
    </lineage>
</organism>
<dbReference type="GO" id="GO:0005634">
    <property type="term" value="C:nucleus"/>
    <property type="evidence" value="ECO:0007669"/>
    <property type="project" value="UniProtKB-SubCell"/>
</dbReference>